<keyword evidence="5 13" id="KW-0963">Cytoplasm</keyword>
<dbReference type="EMBL" id="JAKZGS010000014">
    <property type="protein sequence ID" value="MCH7399299.1"/>
    <property type="molecule type" value="Genomic_DNA"/>
</dbReference>
<dbReference type="Gene3D" id="3.40.50.11030">
    <property type="entry name" value="Threonylcarbamoyl-AMP synthase, C-terminal domain"/>
    <property type="match status" value="1"/>
</dbReference>
<evidence type="ECO:0000256" key="13">
    <source>
        <dbReference type="PIRNR" id="PIRNR004930"/>
    </source>
</evidence>
<evidence type="ECO:0000256" key="10">
    <source>
        <dbReference type="ARBA" id="ARBA00022840"/>
    </source>
</evidence>
<keyword evidence="10 13" id="KW-0067">ATP-binding</keyword>
<reference evidence="15" key="1">
    <citation type="submission" date="2022-03" db="EMBL/GenBank/DDBJ databases">
        <title>De novo assembled genomes of Belliella spp. (Cyclobacteriaceae) strains.</title>
        <authorList>
            <person name="Szabo A."/>
            <person name="Korponai K."/>
            <person name="Felfoldi T."/>
        </authorList>
    </citation>
    <scope>NUCLEOTIDE SEQUENCE</scope>
    <source>
        <strain evidence="15">DSM 107340</strain>
    </source>
</reference>
<dbReference type="InterPro" id="IPR010923">
    <property type="entry name" value="T(6)A37_SUA5"/>
</dbReference>
<evidence type="ECO:0000256" key="8">
    <source>
        <dbReference type="ARBA" id="ARBA00022695"/>
    </source>
</evidence>
<keyword evidence="6 13" id="KW-0808">Transferase</keyword>
<dbReference type="InterPro" id="IPR050156">
    <property type="entry name" value="TC-AMP_synthase_SUA5"/>
</dbReference>
<keyword evidence="8 13" id="KW-0548">Nucleotidyltransferase</keyword>
<sequence>MAEIGKDISKAKQILEAGKLVGIPTETVYGLAGNALNADAVSKIFETKNRPSFDPLILHTSGIERVLDFVKEIPEDLKILADSFWPGPLTLLLPRKSIVPDLVTSGLDTVAVRIPSHPLTKELLTELDFPLAAPSANPFGYISPTKASHVNDQLGQKISYILDGGSCEVGLESTIVGMENGKVTVYRLGGIDLRLIEEKVGEIHQVAHSSSNPKAPGLLQSHYSPTKPFVLGDLPKLIEEYTDKGIDFAVMSFRDSFEELDCKKIVILSPQADLHEAAKNLFASMRILDSMDVSVILAELMPEEGLGKAINDRLRRAAAK</sequence>
<dbReference type="InterPro" id="IPR005145">
    <property type="entry name" value="Sua5_C"/>
</dbReference>
<name>A0ABS9URQ1_9BACT</name>
<evidence type="ECO:0000259" key="14">
    <source>
        <dbReference type="PROSITE" id="PS51163"/>
    </source>
</evidence>
<evidence type="ECO:0000256" key="4">
    <source>
        <dbReference type="ARBA" id="ARBA00015492"/>
    </source>
</evidence>
<evidence type="ECO:0000256" key="11">
    <source>
        <dbReference type="ARBA" id="ARBA00029774"/>
    </source>
</evidence>
<evidence type="ECO:0000256" key="2">
    <source>
        <dbReference type="ARBA" id="ARBA00007663"/>
    </source>
</evidence>
<evidence type="ECO:0000256" key="5">
    <source>
        <dbReference type="ARBA" id="ARBA00022490"/>
    </source>
</evidence>
<proteinExistence type="inferred from homology"/>
<comment type="function">
    <text evidence="13">Required for the formation of a threonylcarbamoyl group on adenosine at position 37 (t(6)A37) in tRNAs that read codons beginning with adenine.</text>
</comment>
<evidence type="ECO:0000256" key="12">
    <source>
        <dbReference type="ARBA" id="ARBA00048366"/>
    </source>
</evidence>
<comment type="caution">
    <text evidence="15">The sequence shown here is derived from an EMBL/GenBank/DDBJ whole genome shotgun (WGS) entry which is preliminary data.</text>
</comment>
<dbReference type="NCBIfam" id="TIGR00057">
    <property type="entry name" value="L-threonylcarbamoyladenylate synthase"/>
    <property type="match status" value="1"/>
</dbReference>
<dbReference type="PANTHER" id="PTHR17490:SF16">
    <property type="entry name" value="THREONYLCARBAMOYL-AMP SYNTHASE"/>
    <property type="match status" value="1"/>
</dbReference>
<dbReference type="Gene3D" id="3.90.870.10">
    <property type="entry name" value="DHBP synthase"/>
    <property type="match status" value="1"/>
</dbReference>
<dbReference type="InterPro" id="IPR006070">
    <property type="entry name" value="Sua5-like_dom"/>
</dbReference>
<evidence type="ECO:0000256" key="9">
    <source>
        <dbReference type="ARBA" id="ARBA00022741"/>
    </source>
</evidence>
<dbReference type="SUPFAM" id="SSF55821">
    <property type="entry name" value="YrdC/RibB"/>
    <property type="match status" value="1"/>
</dbReference>
<evidence type="ECO:0000256" key="1">
    <source>
        <dbReference type="ARBA" id="ARBA00004496"/>
    </source>
</evidence>
<evidence type="ECO:0000313" key="16">
    <source>
        <dbReference type="Proteomes" id="UP001165488"/>
    </source>
</evidence>
<comment type="subcellular location">
    <subcellularLocation>
        <location evidence="1 13">Cytoplasm</location>
    </subcellularLocation>
</comment>
<evidence type="ECO:0000256" key="6">
    <source>
        <dbReference type="ARBA" id="ARBA00022679"/>
    </source>
</evidence>
<dbReference type="Pfam" id="PF01300">
    <property type="entry name" value="Sua5_yciO_yrdC"/>
    <property type="match status" value="1"/>
</dbReference>
<protein>
    <recommendedName>
        <fullName evidence="4 13">Threonylcarbamoyl-AMP synthase</fullName>
        <shortName evidence="13">TC-AMP synthase</shortName>
        <ecNumber evidence="3 13">2.7.7.87</ecNumber>
    </recommendedName>
    <alternativeName>
        <fullName evidence="11 13">L-threonylcarbamoyladenylate synthase</fullName>
    </alternativeName>
</protein>
<keyword evidence="9 13" id="KW-0547">Nucleotide-binding</keyword>
<evidence type="ECO:0000256" key="3">
    <source>
        <dbReference type="ARBA" id="ARBA00012584"/>
    </source>
</evidence>
<keyword evidence="7 13" id="KW-0819">tRNA processing</keyword>
<keyword evidence="16" id="KW-1185">Reference proteome</keyword>
<feature type="domain" description="YrdC-like" evidence="14">
    <location>
        <begin position="5"/>
        <end position="191"/>
    </location>
</feature>
<comment type="catalytic activity">
    <reaction evidence="12 13">
        <text>L-threonine + hydrogencarbonate + ATP = L-threonylcarbamoyladenylate + diphosphate + H2O</text>
        <dbReference type="Rhea" id="RHEA:36407"/>
        <dbReference type="ChEBI" id="CHEBI:15377"/>
        <dbReference type="ChEBI" id="CHEBI:17544"/>
        <dbReference type="ChEBI" id="CHEBI:30616"/>
        <dbReference type="ChEBI" id="CHEBI:33019"/>
        <dbReference type="ChEBI" id="CHEBI:57926"/>
        <dbReference type="ChEBI" id="CHEBI:73682"/>
        <dbReference type="EC" id="2.7.7.87"/>
    </reaction>
</comment>
<gene>
    <name evidence="15" type="ORF">MM236_14960</name>
</gene>
<dbReference type="PIRSF" id="PIRSF004930">
    <property type="entry name" value="Tln_factor_SUA5"/>
    <property type="match status" value="1"/>
</dbReference>
<evidence type="ECO:0000313" key="15">
    <source>
        <dbReference type="EMBL" id="MCH7399299.1"/>
    </source>
</evidence>
<accession>A0ABS9URQ1</accession>
<evidence type="ECO:0000256" key="7">
    <source>
        <dbReference type="ARBA" id="ARBA00022694"/>
    </source>
</evidence>
<dbReference type="RefSeq" id="WP_241275798.1">
    <property type="nucleotide sequence ID" value="NZ_JAKZGS010000014.1"/>
</dbReference>
<dbReference type="InterPro" id="IPR038385">
    <property type="entry name" value="Sua5/YwlC_C"/>
</dbReference>
<dbReference type="EC" id="2.7.7.87" evidence="3 13"/>
<comment type="similarity">
    <text evidence="2 13">Belongs to the SUA5 family.</text>
</comment>
<dbReference type="Pfam" id="PF03481">
    <property type="entry name" value="Sua5_C"/>
    <property type="match status" value="1"/>
</dbReference>
<dbReference type="Proteomes" id="UP001165488">
    <property type="component" value="Unassembled WGS sequence"/>
</dbReference>
<dbReference type="InterPro" id="IPR017945">
    <property type="entry name" value="DHBP_synth_RibB-like_a/b_dom"/>
</dbReference>
<organism evidence="15 16">
    <name type="scientific">Belliella calami</name>
    <dbReference type="NCBI Taxonomy" id="2923436"/>
    <lineage>
        <taxon>Bacteria</taxon>
        <taxon>Pseudomonadati</taxon>
        <taxon>Bacteroidota</taxon>
        <taxon>Cytophagia</taxon>
        <taxon>Cytophagales</taxon>
        <taxon>Cyclobacteriaceae</taxon>
        <taxon>Belliella</taxon>
    </lineage>
</organism>
<dbReference type="PROSITE" id="PS51163">
    <property type="entry name" value="YRDC"/>
    <property type="match status" value="1"/>
</dbReference>
<dbReference type="PANTHER" id="PTHR17490">
    <property type="entry name" value="SUA5"/>
    <property type="match status" value="1"/>
</dbReference>